<dbReference type="EMBL" id="SUNI01000001">
    <property type="protein sequence ID" value="TJZ93806.1"/>
    <property type="molecule type" value="Genomic_DNA"/>
</dbReference>
<dbReference type="GO" id="GO:0016757">
    <property type="term" value="F:glycosyltransferase activity"/>
    <property type="evidence" value="ECO:0007669"/>
    <property type="project" value="InterPro"/>
</dbReference>
<keyword evidence="1 4" id="KW-0808">Transferase</keyword>
<dbReference type="InterPro" id="IPR022623">
    <property type="entry name" value="Glyco_trans_4"/>
</dbReference>
<dbReference type="AlphaFoldDB" id="A0A4U0RFI0"/>
<evidence type="ECO:0000313" key="4">
    <source>
        <dbReference type="EMBL" id="TJZ93806.1"/>
    </source>
</evidence>
<evidence type="ECO:0000259" key="2">
    <source>
        <dbReference type="Pfam" id="PF00534"/>
    </source>
</evidence>
<dbReference type="Pfam" id="PF00534">
    <property type="entry name" value="Glycos_transf_1"/>
    <property type="match status" value="1"/>
</dbReference>
<feature type="domain" description="Glycosyl transferase family 4" evidence="3">
    <location>
        <begin position="96"/>
        <end position="242"/>
    </location>
</feature>
<dbReference type="InterPro" id="IPR001296">
    <property type="entry name" value="Glyco_trans_1"/>
</dbReference>
<dbReference type="PANTHER" id="PTHR46401">
    <property type="entry name" value="GLYCOSYLTRANSFERASE WBBK-RELATED"/>
    <property type="match status" value="1"/>
</dbReference>
<evidence type="ECO:0000259" key="3">
    <source>
        <dbReference type="Pfam" id="PF12000"/>
    </source>
</evidence>
<organism evidence="4 5">
    <name type="scientific">Paracoccus gahaiensis</name>
    <dbReference type="NCBI Taxonomy" id="1706839"/>
    <lineage>
        <taxon>Bacteria</taxon>
        <taxon>Pseudomonadati</taxon>
        <taxon>Pseudomonadota</taxon>
        <taxon>Alphaproteobacteria</taxon>
        <taxon>Rhodobacterales</taxon>
        <taxon>Paracoccaceae</taxon>
        <taxon>Paracoccus</taxon>
    </lineage>
</organism>
<protein>
    <submittedName>
        <fullName evidence="4">Glycosyltransferase</fullName>
    </submittedName>
</protein>
<comment type="caution">
    <text evidence="4">The sequence shown here is derived from an EMBL/GenBank/DDBJ whole genome shotgun (WGS) entry which is preliminary data.</text>
</comment>
<name>A0A4U0RFI0_9RHOB</name>
<accession>A0A4U0RFI0</accession>
<dbReference type="PANTHER" id="PTHR46401:SF2">
    <property type="entry name" value="GLYCOSYLTRANSFERASE WBBK-RELATED"/>
    <property type="match status" value="1"/>
</dbReference>
<dbReference type="Pfam" id="PF12000">
    <property type="entry name" value="Glyco_trans_4_3"/>
    <property type="match status" value="1"/>
</dbReference>
<proteinExistence type="predicted"/>
<dbReference type="Proteomes" id="UP000309747">
    <property type="component" value="Unassembled WGS sequence"/>
</dbReference>
<dbReference type="GO" id="GO:0009103">
    <property type="term" value="P:lipopolysaccharide biosynthetic process"/>
    <property type="evidence" value="ECO:0007669"/>
    <property type="project" value="TreeGrafter"/>
</dbReference>
<sequence>MAPARAAAPGHRGLAADRQIRRAAGAMTGPAAPMPSAPLPTVPAATEVRHASRPRILFLHLTGQGQFQFLGKWLAEQGWDVTFAHGGVDSIEDADGCRIRRFRLRDTAIPRGDYRHILDHAAQNCRGATELMSRMRHAEGYVPDIVMAHVGWGVGLGVKLVWPDCRYIAYHEWYYTDRNWDKGRAERPVEVMDQVADRMRNLPIAAEFDLADAHWCPTRFQASRFPPALRDRMTVLADGVDCALHRPDPDARIDFDWVGIPRGQPILTYATRGMEPLRGFPQFLRAIERLQRERQDFHTVILANDAVSYGSRLPAGDSWWLRMMDQLDLDHRRLHVNAMRPRAEYATVLQASTAHVYFTEPFVTSWSLSEALAMGCLVVGSNTAPVHEMIADMENGLIVDMDDADEVAETLAWAIDTPDQAQALRRAARDRILAEQDARHVFPAKEALLRSMLAVPPH</sequence>
<reference evidence="4 5" key="1">
    <citation type="submission" date="2019-04" db="EMBL/GenBank/DDBJ databases">
        <authorList>
            <person name="Li J."/>
        </authorList>
    </citation>
    <scope>NUCLEOTIDE SEQUENCE [LARGE SCALE GENOMIC DNA]</scope>
    <source>
        <strain evidence="4 5">KCTC 42687</strain>
    </source>
</reference>
<gene>
    <name evidence="4" type="ORF">FA743_00585</name>
</gene>
<keyword evidence="5" id="KW-1185">Reference proteome</keyword>
<dbReference type="Gene3D" id="3.40.50.2000">
    <property type="entry name" value="Glycogen Phosphorylase B"/>
    <property type="match status" value="1"/>
</dbReference>
<evidence type="ECO:0000313" key="5">
    <source>
        <dbReference type="Proteomes" id="UP000309747"/>
    </source>
</evidence>
<dbReference type="SUPFAM" id="SSF53756">
    <property type="entry name" value="UDP-Glycosyltransferase/glycogen phosphorylase"/>
    <property type="match status" value="1"/>
</dbReference>
<feature type="domain" description="Glycosyl transferase family 1" evidence="2">
    <location>
        <begin position="260"/>
        <end position="430"/>
    </location>
</feature>
<dbReference type="OrthoDB" id="9793726at2"/>
<evidence type="ECO:0000256" key="1">
    <source>
        <dbReference type="ARBA" id="ARBA00022679"/>
    </source>
</evidence>